<protein>
    <recommendedName>
        <fullName evidence="8">Amino acid transporter transmembrane domain-containing protein</fullName>
    </recommendedName>
</protein>
<keyword evidence="4" id="KW-0029">Amino-acid transport</keyword>
<keyword evidence="6 7" id="KW-0472">Membrane</keyword>
<evidence type="ECO:0000256" key="5">
    <source>
        <dbReference type="ARBA" id="ARBA00022989"/>
    </source>
</evidence>
<dbReference type="GO" id="GO:0031090">
    <property type="term" value="C:organelle membrane"/>
    <property type="evidence" value="ECO:0007669"/>
    <property type="project" value="UniProtKB-ARBA"/>
</dbReference>
<gene>
    <name evidence="9" type="ORF">Fmac_014028</name>
</gene>
<feature type="domain" description="Amino acid transporter transmembrane" evidence="8">
    <location>
        <begin position="19"/>
        <end position="421"/>
    </location>
</feature>
<feature type="transmembrane region" description="Helical" evidence="7">
    <location>
        <begin position="149"/>
        <end position="165"/>
    </location>
</feature>
<keyword evidence="3 7" id="KW-0812">Transmembrane</keyword>
<keyword evidence="2" id="KW-0813">Transport</keyword>
<keyword evidence="5 7" id="KW-1133">Transmembrane helix</keyword>
<evidence type="ECO:0000256" key="7">
    <source>
        <dbReference type="SAM" id="Phobius"/>
    </source>
</evidence>
<evidence type="ECO:0000256" key="2">
    <source>
        <dbReference type="ARBA" id="ARBA00022448"/>
    </source>
</evidence>
<feature type="transmembrane region" description="Helical" evidence="7">
    <location>
        <begin position="404"/>
        <end position="426"/>
    </location>
</feature>
<dbReference type="Proteomes" id="UP001603857">
    <property type="component" value="Unassembled WGS sequence"/>
</dbReference>
<comment type="subcellular location">
    <subcellularLocation>
        <location evidence="1">Membrane</location>
        <topology evidence="1">Multi-pass membrane protein</topology>
    </subcellularLocation>
</comment>
<dbReference type="EMBL" id="JBGMDY010000005">
    <property type="protein sequence ID" value="KAL2332815.1"/>
    <property type="molecule type" value="Genomic_DNA"/>
</dbReference>
<proteinExistence type="predicted"/>
<evidence type="ECO:0000256" key="4">
    <source>
        <dbReference type="ARBA" id="ARBA00022970"/>
    </source>
</evidence>
<dbReference type="Pfam" id="PF01490">
    <property type="entry name" value="Aa_trans"/>
    <property type="match status" value="1"/>
</dbReference>
<feature type="transmembrane region" description="Helical" evidence="7">
    <location>
        <begin position="256"/>
        <end position="276"/>
    </location>
</feature>
<evidence type="ECO:0000259" key="8">
    <source>
        <dbReference type="Pfam" id="PF01490"/>
    </source>
</evidence>
<feature type="transmembrane region" description="Helical" evidence="7">
    <location>
        <begin position="306"/>
        <end position="323"/>
    </location>
</feature>
<evidence type="ECO:0000256" key="3">
    <source>
        <dbReference type="ARBA" id="ARBA00022692"/>
    </source>
</evidence>
<keyword evidence="10" id="KW-1185">Reference proteome</keyword>
<feature type="transmembrane region" description="Helical" evidence="7">
    <location>
        <begin position="217"/>
        <end position="235"/>
    </location>
</feature>
<name>A0ABD1MAM3_9FABA</name>
<sequence length="433" mass="46664">MSPAAGVNVPLLGETNAPASVPSAVFNVATSIIGAGIMSIPAIMKVLGVIPAVAMILAVALLAELSVEFLMRFTHSGETTTYAGVMREAFGSPGALAAQLCVIVTNVGGLILYLIIIGDVLSGKQNGGEVHLGLLQQLFGTHWWNSREFALLFTLVFVMLPLVLYRRVDSLKYSSAVSTLLAVAFVGICCGLAVSALVQGKTKTPRLFPKLDYQTSFFDLFTAVPVVVTAFTFHFNVHPIGFELAKPSHMTTAVRLALLLCAVIYIAIGLFGYLLFGDSTQSDILINFDQNVDSTVGSLLNSLVRVSYALHIMLVFPLLNFSLRANIDEVLFPKKPLLATDNKRFVILTLVLLVFSYLAAIAIPDIWYFFQFLGSSSAVCLAFIFPGCIVLRDVHGISTRRDKIIALVMIILAAVTSVLAISTNIYNAFSTKS</sequence>
<reference evidence="9 10" key="1">
    <citation type="submission" date="2024-08" db="EMBL/GenBank/DDBJ databases">
        <title>Insights into the chromosomal genome structure of Flemingia macrophylla.</title>
        <authorList>
            <person name="Ding Y."/>
            <person name="Zhao Y."/>
            <person name="Bi W."/>
            <person name="Wu M."/>
            <person name="Zhao G."/>
            <person name="Gong Y."/>
            <person name="Li W."/>
            <person name="Zhang P."/>
        </authorList>
    </citation>
    <scope>NUCLEOTIDE SEQUENCE [LARGE SCALE GENOMIC DNA]</scope>
    <source>
        <strain evidence="9">DYQJB</strain>
        <tissue evidence="9">Leaf</tissue>
    </source>
</reference>
<dbReference type="GO" id="GO:0006865">
    <property type="term" value="P:amino acid transport"/>
    <property type="evidence" value="ECO:0007669"/>
    <property type="project" value="UniProtKB-KW"/>
</dbReference>
<feature type="transmembrane region" description="Helical" evidence="7">
    <location>
        <begin position="42"/>
        <end position="63"/>
    </location>
</feature>
<evidence type="ECO:0000256" key="6">
    <source>
        <dbReference type="ARBA" id="ARBA00023136"/>
    </source>
</evidence>
<evidence type="ECO:0000313" key="10">
    <source>
        <dbReference type="Proteomes" id="UP001603857"/>
    </source>
</evidence>
<evidence type="ECO:0000313" key="9">
    <source>
        <dbReference type="EMBL" id="KAL2332815.1"/>
    </source>
</evidence>
<dbReference type="PANTHER" id="PTHR22950:SF577">
    <property type="entry name" value="AMINO ACID TRANSPORTER, TRANSMEMBRANE DOMAIN-CONTAINING PROTEIN-RELATED"/>
    <property type="match status" value="1"/>
</dbReference>
<dbReference type="AlphaFoldDB" id="A0ABD1MAM3"/>
<accession>A0ABD1MAM3</accession>
<dbReference type="PANTHER" id="PTHR22950">
    <property type="entry name" value="AMINO ACID TRANSPORTER"/>
    <property type="match status" value="1"/>
</dbReference>
<feature type="transmembrane region" description="Helical" evidence="7">
    <location>
        <begin position="96"/>
        <end position="116"/>
    </location>
</feature>
<feature type="transmembrane region" description="Helical" evidence="7">
    <location>
        <begin position="177"/>
        <end position="197"/>
    </location>
</feature>
<feature type="transmembrane region" description="Helical" evidence="7">
    <location>
        <begin position="344"/>
        <end position="363"/>
    </location>
</feature>
<comment type="caution">
    <text evidence="9">The sequence shown here is derived from an EMBL/GenBank/DDBJ whole genome shotgun (WGS) entry which is preliminary data.</text>
</comment>
<dbReference type="InterPro" id="IPR013057">
    <property type="entry name" value="AA_transpt_TM"/>
</dbReference>
<organism evidence="9 10">
    <name type="scientific">Flemingia macrophylla</name>
    <dbReference type="NCBI Taxonomy" id="520843"/>
    <lineage>
        <taxon>Eukaryota</taxon>
        <taxon>Viridiplantae</taxon>
        <taxon>Streptophyta</taxon>
        <taxon>Embryophyta</taxon>
        <taxon>Tracheophyta</taxon>
        <taxon>Spermatophyta</taxon>
        <taxon>Magnoliopsida</taxon>
        <taxon>eudicotyledons</taxon>
        <taxon>Gunneridae</taxon>
        <taxon>Pentapetalae</taxon>
        <taxon>rosids</taxon>
        <taxon>fabids</taxon>
        <taxon>Fabales</taxon>
        <taxon>Fabaceae</taxon>
        <taxon>Papilionoideae</taxon>
        <taxon>50 kb inversion clade</taxon>
        <taxon>NPAAA clade</taxon>
        <taxon>indigoferoid/millettioid clade</taxon>
        <taxon>Phaseoleae</taxon>
        <taxon>Flemingia</taxon>
    </lineage>
</organism>
<feature type="transmembrane region" description="Helical" evidence="7">
    <location>
        <begin position="369"/>
        <end position="392"/>
    </location>
</feature>
<evidence type="ECO:0000256" key="1">
    <source>
        <dbReference type="ARBA" id="ARBA00004141"/>
    </source>
</evidence>